<evidence type="ECO:0000313" key="3">
    <source>
        <dbReference type="Proteomes" id="UP000218615"/>
    </source>
</evidence>
<dbReference type="Proteomes" id="UP000218615">
    <property type="component" value="Unassembled WGS sequence"/>
</dbReference>
<dbReference type="InterPro" id="IPR051829">
    <property type="entry name" value="Multiheme_Cytochr_ET"/>
</dbReference>
<keyword evidence="3" id="KW-1185">Reference proteome</keyword>
<evidence type="ECO:0000256" key="1">
    <source>
        <dbReference type="ARBA" id="ARBA00022729"/>
    </source>
</evidence>
<dbReference type="InterPro" id="IPR036280">
    <property type="entry name" value="Multihaem_cyt_sf"/>
</dbReference>
<proteinExistence type="predicted"/>
<gene>
    <name evidence="2" type="ORF">MNV_40030</name>
</gene>
<dbReference type="AlphaFoldDB" id="A0A284VQL6"/>
<dbReference type="Gene3D" id="3.90.10.10">
    <property type="entry name" value="Cytochrome C3"/>
    <property type="match status" value="1"/>
</dbReference>
<dbReference type="OrthoDB" id="141453at2157"/>
<protein>
    <submittedName>
        <fullName evidence="2">Uncharacterized protein</fullName>
    </submittedName>
</protein>
<dbReference type="RefSeq" id="WP_096206231.1">
    <property type="nucleotide sequence ID" value="NZ_FZMP01000185.1"/>
</dbReference>
<organism evidence="2 3">
    <name type="scientific">Candidatus Methanoperedens nitratireducens</name>
    <dbReference type="NCBI Taxonomy" id="1392998"/>
    <lineage>
        <taxon>Archaea</taxon>
        <taxon>Methanobacteriati</taxon>
        <taxon>Methanobacteriota</taxon>
        <taxon>Stenosarchaea group</taxon>
        <taxon>Methanomicrobia</taxon>
        <taxon>Methanosarcinales</taxon>
        <taxon>ANME-2 cluster</taxon>
        <taxon>Candidatus Methanoperedentaceae</taxon>
        <taxon>Candidatus Methanoperedens</taxon>
    </lineage>
</organism>
<name>A0A284VQL6_9EURY</name>
<evidence type="ECO:0000313" key="2">
    <source>
        <dbReference type="EMBL" id="SNQ61562.1"/>
    </source>
</evidence>
<keyword evidence="1" id="KW-0732">Signal</keyword>
<dbReference type="PANTHER" id="PTHR35038">
    <property type="entry name" value="DISSIMILATORY SULFITE REDUCTASE SIRA"/>
    <property type="match status" value="1"/>
</dbReference>
<dbReference type="SUPFAM" id="SSF48695">
    <property type="entry name" value="Multiheme cytochromes"/>
    <property type="match status" value="1"/>
</dbReference>
<reference evidence="3" key="1">
    <citation type="submission" date="2017-06" db="EMBL/GenBank/DDBJ databases">
        <authorList>
            <person name="Cremers G."/>
        </authorList>
    </citation>
    <scope>NUCLEOTIDE SEQUENCE [LARGE SCALE GENOMIC DNA]</scope>
</reference>
<dbReference type="EMBL" id="FZMP01000185">
    <property type="protein sequence ID" value="SNQ61562.1"/>
    <property type="molecule type" value="Genomic_DNA"/>
</dbReference>
<accession>A0A284VQL6</accession>
<sequence>MKKWLIPVLLLVVSSMYVSSTIFGNLNDPLYCAGCHAYEYKTFISPPDNSKMPSHKENGINCIECHSAAGVQSSLATRKLLIDIQLINYSLPLLNKLMSSDFTLNESVNASDFALLEANCTKCHNVKKIISFKFNHSNASSCDGCHLMHNKKPVEPETSFWRHMGEGGHKNLTCGSCHGTDPTRLGDLPQCTKCHKPHIKNAQWDRSICLGCHSDPHLPVRNAVFKDTATKEMCATCHYDIYDNLTLYDSKHNRNVPACINCHPKHKEIISCMKCHNPHGPPHPGKINCGSCHRYVDLCTDCHTNPHAPRNGLPAVANEKQLEEYAKEIKLRNTS</sequence>